<organism evidence="1">
    <name type="scientific">Microvirus mar12</name>
    <dbReference type="NCBI Taxonomy" id="2851144"/>
    <lineage>
        <taxon>Viruses</taxon>
        <taxon>Monodnaviria</taxon>
        <taxon>Sangervirae</taxon>
        <taxon>Phixviricota</taxon>
        <taxon>Malgrandaviricetes</taxon>
        <taxon>Petitvirales</taxon>
        <taxon>Microviridae</taxon>
    </lineage>
</organism>
<name>A0A8F5RAV5_9VIRU</name>
<protein>
    <submittedName>
        <fullName evidence="1">Uncharacterized protein</fullName>
    </submittedName>
</protein>
<dbReference type="EMBL" id="MZ089758">
    <property type="protein sequence ID" value="QXN75040.1"/>
    <property type="molecule type" value="Genomic_DNA"/>
</dbReference>
<sequence>MVRSLRSASEQKESRTRFDERGVQIMTDGLTFVAVIDDNNGVNAAALFGTLPFIQESFKLSLDALPEKVRDCHFSDAHVDCSMFQSVFDDEVYESLKSCCVVFTLAHFLELSEEELFGANRNLRAMRNRFLKKEGEYNNVFAR</sequence>
<proteinExistence type="predicted"/>
<evidence type="ECO:0000313" key="1">
    <source>
        <dbReference type="EMBL" id="QXN75040.1"/>
    </source>
</evidence>
<accession>A0A8F5RAV5</accession>
<reference evidence="1" key="1">
    <citation type="submission" date="2021-04" db="EMBL/GenBank/DDBJ databases">
        <title>Genomes of microviruses identified in yellow-bellied marmot fecal samples.</title>
        <authorList>
            <person name="Varsani A."/>
            <person name="Kraberger S."/>
            <person name="Chatterjee A."/>
            <person name="Richet C."/>
            <person name="Fontenele R.S."/>
            <person name="Schmidlin K."/>
            <person name="Blumstein D.T."/>
        </authorList>
    </citation>
    <scope>NUCLEOTIDE SEQUENCE</scope>
    <source>
        <strain evidence="1">Mar12</strain>
    </source>
</reference>